<dbReference type="GeneID" id="96228448"/>
<dbReference type="PANTHER" id="PTHR42966:SF1">
    <property type="entry name" value="SIALIC ACID SYNTHASE"/>
    <property type="match status" value="1"/>
</dbReference>
<dbReference type="OrthoDB" id="9814210at2"/>
<dbReference type="AlphaFoldDB" id="A0A174N957"/>
<dbReference type="InterPro" id="IPR006190">
    <property type="entry name" value="SAF_AFP_Neu5Ac"/>
</dbReference>
<dbReference type="RefSeq" id="WP_055282571.1">
    <property type="nucleotide sequence ID" value="NZ_CZAY01000007.1"/>
</dbReference>
<dbReference type="NCBIfam" id="TIGR03569">
    <property type="entry name" value="NeuB_NnaB"/>
    <property type="match status" value="1"/>
</dbReference>
<evidence type="ECO:0000313" key="2">
    <source>
        <dbReference type="EMBL" id="CUP44266.1"/>
    </source>
</evidence>
<proteinExistence type="predicted"/>
<dbReference type="Pfam" id="PF03102">
    <property type="entry name" value="NeuB"/>
    <property type="match status" value="1"/>
</dbReference>
<dbReference type="InterPro" id="IPR013785">
    <property type="entry name" value="Aldolase_TIM"/>
</dbReference>
<dbReference type="SUPFAM" id="SSF51269">
    <property type="entry name" value="AFP III-like domain"/>
    <property type="match status" value="1"/>
</dbReference>
<reference evidence="2 3" key="1">
    <citation type="submission" date="2015-09" db="EMBL/GenBank/DDBJ databases">
        <authorList>
            <consortium name="Pathogen Informatics"/>
        </authorList>
    </citation>
    <scope>NUCLEOTIDE SEQUENCE [LARGE SCALE GENOMIC DNA]</scope>
    <source>
        <strain evidence="2 3">2789STDY5834914</strain>
    </source>
</reference>
<evidence type="ECO:0000259" key="1">
    <source>
        <dbReference type="PROSITE" id="PS50844"/>
    </source>
</evidence>
<dbReference type="Gene3D" id="3.20.20.70">
    <property type="entry name" value="Aldolase class I"/>
    <property type="match status" value="1"/>
</dbReference>
<dbReference type="Proteomes" id="UP000095485">
    <property type="component" value="Unassembled WGS sequence"/>
</dbReference>
<dbReference type="Gene3D" id="3.90.1210.10">
    <property type="entry name" value="Antifreeze-like/N-acetylneuraminic acid synthase C-terminal domain"/>
    <property type="match status" value="1"/>
</dbReference>
<dbReference type="Pfam" id="PF08666">
    <property type="entry name" value="SAF"/>
    <property type="match status" value="1"/>
</dbReference>
<dbReference type="PANTHER" id="PTHR42966">
    <property type="entry name" value="N-ACETYLNEURAMINATE SYNTHASE"/>
    <property type="match status" value="1"/>
</dbReference>
<dbReference type="InterPro" id="IPR020007">
    <property type="entry name" value="NeuB/NeuA"/>
</dbReference>
<accession>A0A174N957</accession>
<dbReference type="PROSITE" id="PS50844">
    <property type="entry name" value="AFP_LIKE"/>
    <property type="match status" value="1"/>
</dbReference>
<name>A0A174N957_9FIRM</name>
<dbReference type="GO" id="GO:0016051">
    <property type="term" value="P:carbohydrate biosynthetic process"/>
    <property type="evidence" value="ECO:0007669"/>
    <property type="project" value="InterPro"/>
</dbReference>
<gene>
    <name evidence="2" type="primary">spsE</name>
    <name evidence="2" type="ORF">ERS852526_01157</name>
</gene>
<dbReference type="SMR" id="A0A174N957"/>
<dbReference type="CDD" id="cd11615">
    <property type="entry name" value="SAF_NeuB_like"/>
    <property type="match status" value="1"/>
</dbReference>
<evidence type="ECO:0000313" key="3">
    <source>
        <dbReference type="Proteomes" id="UP000095485"/>
    </source>
</evidence>
<dbReference type="InterPro" id="IPR051690">
    <property type="entry name" value="PseI-like"/>
</dbReference>
<sequence length="343" mass="38386">MSDIQIVAEIGCNHNGSVELAKKMMKKAKEAGADAVKFQSFVPENLVSRYAPKAEYQKKNDGNGSQLDMLKKLALTETEYLELVQYASTLDIQIFSTPFDFESFSFLQKIGQNIWKVPSGEITNLPYLQRVAAIECQNKQVILSTGMSTIDEVKYAINVLQQSKDTSFTVLHCNTQYPTEPEDMNLLAMNKLQELAPDWKIGLSDHSEGIVASLVAVGLGAKFIEKHFTLDKAMPGPDHKASITPEELKELCVGVHKAEIMLGNETKEVTESERSNIFVARKSIVAKRKIMRGEMFSEENITCKRPGNGISPIHWYEVLGKEAEKDFEIDELISCKGVNREDE</sequence>
<dbReference type="InterPro" id="IPR013132">
    <property type="entry name" value="PseI/NeuA/B-like_N"/>
</dbReference>
<dbReference type="InterPro" id="IPR036732">
    <property type="entry name" value="AFP_Neu5c_C_sf"/>
</dbReference>
<feature type="domain" description="AFP-like" evidence="1">
    <location>
        <begin position="283"/>
        <end position="341"/>
    </location>
</feature>
<dbReference type="InterPro" id="IPR013974">
    <property type="entry name" value="SAF"/>
</dbReference>
<dbReference type="InterPro" id="IPR057736">
    <property type="entry name" value="SAF_PseI/NeuA/NeuB"/>
</dbReference>
<dbReference type="EMBL" id="CZAY01000007">
    <property type="protein sequence ID" value="CUP44266.1"/>
    <property type="molecule type" value="Genomic_DNA"/>
</dbReference>
<organism evidence="2 3">
    <name type="scientific">Dorea longicatena</name>
    <dbReference type="NCBI Taxonomy" id="88431"/>
    <lineage>
        <taxon>Bacteria</taxon>
        <taxon>Bacillati</taxon>
        <taxon>Bacillota</taxon>
        <taxon>Clostridia</taxon>
        <taxon>Lachnospirales</taxon>
        <taxon>Lachnospiraceae</taxon>
        <taxon>Dorea</taxon>
    </lineage>
</organism>
<protein>
    <submittedName>
        <fullName evidence="2">Spore coat polysaccharide biosynthesis protein spsE</fullName>
    </submittedName>
</protein>
<dbReference type="SUPFAM" id="SSF51569">
    <property type="entry name" value="Aldolase"/>
    <property type="match status" value="1"/>
</dbReference>
<dbReference type="GO" id="GO:0047444">
    <property type="term" value="F:N-acylneuraminate-9-phosphate synthase activity"/>
    <property type="evidence" value="ECO:0007669"/>
    <property type="project" value="TreeGrafter"/>
</dbReference>